<keyword evidence="3" id="KW-0808">Transferase</keyword>
<dbReference type="InterPro" id="IPR028098">
    <property type="entry name" value="Glyco_trans_4-like_N"/>
</dbReference>
<dbReference type="Pfam" id="PF00534">
    <property type="entry name" value="Glycos_transf_1"/>
    <property type="match status" value="1"/>
</dbReference>
<accession>A0A379FXU1</accession>
<dbReference type="EMBL" id="UGTZ01000001">
    <property type="protein sequence ID" value="SUC33599.1"/>
    <property type="molecule type" value="Genomic_DNA"/>
</dbReference>
<dbReference type="SUPFAM" id="SSF53756">
    <property type="entry name" value="UDP-Glycosyltransferase/glycogen phosphorylase"/>
    <property type="match status" value="1"/>
</dbReference>
<reference evidence="3 4" key="1">
    <citation type="submission" date="2018-06" db="EMBL/GenBank/DDBJ databases">
        <authorList>
            <consortium name="Pathogen Informatics"/>
            <person name="Doyle S."/>
        </authorList>
    </citation>
    <scope>NUCLEOTIDE SEQUENCE [LARGE SCALE GENOMIC DNA]</scope>
    <source>
        <strain evidence="3 4">NCTC11801</strain>
    </source>
</reference>
<dbReference type="PANTHER" id="PTHR12526">
    <property type="entry name" value="GLYCOSYLTRANSFERASE"/>
    <property type="match status" value="1"/>
</dbReference>
<evidence type="ECO:0000313" key="4">
    <source>
        <dbReference type="Proteomes" id="UP000254208"/>
    </source>
</evidence>
<dbReference type="CDD" id="cd03801">
    <property type="entry name" value="GT4_PimA-like"/>
    <property type="match status" value="1"/>
</dbReference>
<evidence type="ECO:0000313" key="3">
    <source>
        <dbReference type="EMBL" id="SUC33599.1"/>
    </source>
</evidence>
<feature type="domain" description="Glycosyltransferase subfamily 4-like N-terminal" evidence="2">
    <location>
        <begin position="13"/>
        <end position="171"/>
    </location>
</feature>
<protein>
    <submittedName>
        <fullName evidence="3">GDP-mannose-dependent alpha-(1-6)-phosphatidylinositol dimannoside mannosyltransferase</fullName>
        <ecNumber evidence="3">2.4.1.345</ecNumber>
    </submittedName>
</protein>
<dbReference type="Proteomes" id="UP000254208">
    <property type="component" value="Unassembled WGS sequence"/>
</dbReference>
<organism evidence="3 4">
    <name type="scientific">Providencia rettgeri</name>
    <dbReference type="NCBI Taxonomy" id="587"/>
    <lineage>
        <taxon>Bacteria</taxon>
        <taxon>Pseudomonadati</taxon>
        <taxon>Pseudomonadota</taxon>
        <taxon>Gammaproteobacteria</taxon>
        <taxon>Enterobacterales</taxon>
        <taxon>Morganellaceae</taxon>
        <taxon>Providencia</taxon>
    </lineage>
</organism>
<dbReference type="Gene3D" id="3.40.50.2000">
    <property type="entry name" value="Glycogen Phosphorylase B"/>
    <property type="match status" value="2"/>
</dbReference>
<gene>
    <name evidence="3" type="primary">pimC</name>
    <name evidence="3" type="ORF">NCTC11801_04641</name>
</gene>
<dbReference type="GeneID" id="93671113"/>
<keyword evidence="3" id="KW-0328">Glycosyltransferase</keyword>
<dbReference type="GO" id="GO:0043750">
    <property type="term" value="F:phosphatidylinositol alpha-mannosyltransferase activity"/>
    <property type="evidence" value="ECO:0007669"/>
    <property type="project" value="UniProtKB-EC"/>
</dbReference>
<dbReference type="Pfam" id="PF13439">
    <property type="entry name" value="Glyco_transf_4"/>
    <property type="match status" value="1"/>
</dbReference>
<dbReference type="EC" id="2.4.1.345" evidence="3"/>
<evidence type="ECO:0000259" key="1">
    <source>
        <dbReference type="Pfam" id="PF00534"/>
    </source>
</evidence>
<dbReference type="RefSeq" id="WP_115168191.1">
    <property type="nucleotide sequence ID" value="NZ_CP077317.1"/>
</dbReference>
<evidence type="ECO:0000259" key="2">
    <source>
        <dbReference type="Pfam" id="PF13439"/>
    </source>
</evidence>
<dbReference type="InterPro" id="IPR001296">
    <property type="entry name" value="Glyco_trans_1"/>
</dbReference>
<dbReference type="GO" id="GO:1901135">
    <property type="term" value="P:carbohydrate derivative metabolic process"/>
    <property type="evidence" value="ECO:0007669"/>
    <property type="project" value="UniProtKB-ARBA"/>
</dbReference>
<sequence>MKKILIIAPSSIYGGGEVYVKNLINYINKNYIIIVGACNERLINEINNNVNFIFKVKPSTSQANKLYNNLLINYYSFKYNVDIIFLNGLPESALYAFTLLKKNIVCIGHSNESHLRYINDQHGLKNFLLKTLFKLSFKKLKLFIAINEQAKSNLLYFFPKYKKSQVIYNGVPEMVIEKKKNNDFTVGRICRLLPDKNVKLAIDSMKKINKASLIIAGEGPEKNKLEEHANRSKIDVTFLGHCNAADFFSKIDVMLLTTPSNSDGDATPLVILESMSAGIPVISTKVGGVPELIEHMVTGILCEDTPESFSNAINLLLHDEMLYQTISHNSRNAYIERFSSKITFEQTLSEINKHTSNN</sequence>
<dbReference type="AlphaFoldDB" id="A0A379FXU1"/>
<proteinExistence type="predicted"/>
<feature type="domain" description="Glycosyl transferase family 1" evidence="1">
    <location>
        <begin position="177"/>
        <end position="332"/>
    </location>
</feature>
<name>A0A379FXU1_PRORE</name>